<organism evidence="2 3">
    <name type="scientific">Candidatus Mycoplasma haematobovis</name>
    <dbReference type="NCBI Taxonomy" id="432608"/>
    <lineage>
        <taxon>Bacteria</taxon>
        <taxon>Bacillati</taxon>
        <taxon>Mycoplasmatota</taxon>
        <taxon>Mollicutes</taxon>
        <taxon>Mycoplasmataceae</taxon>
        <taxon>Mycoplasma</taxon>
    </lineage>
</organism>
<keyword evidence="1" id="KW-1133">Transmembrane helix</keyword>
<name>A0A1A9QDS0_9MOLU</name>
<sequence>MALSKGGIITAGLLSTGGIGGSIALGYYLTNTSKETFRDKLSGTLLTNEQADDAKWTARVTLLSNDNSNTLTQELRTIKGETGNDKVQKIKNWCNKNLNNNYSDDQQLLTNLRKYCAYNVKDKLTKAIDTGSWDANTHDKKLKDAQEKDLSDNMKNIKIKLTTSGTGANTNALKEWCVSLDKVVFKGTNDQNFKDAQEYCETQ</sequence>
<evidence type="ECO:0000256" key="1">
    <source>
        <dbReference type="SAM" id="Phobius"/>
    </source>
</evidence>
<dbReference type="STRING" id="432608.A6V39_00935"/>
<evidence type="ECO:0000313" key="3">
    <source>
        <dbReference type="Proteomes" id="UP000077623"/>
    </source>
</evidence>
<protein>
    <submittedName>
        <fullName evidence="2">Uncharacterized protein</fullName>
    </submittedName>
</protein>
<keyword evidence="1" id="KW-0812">Transmembrane</keyword>
<dbReference type="RefSeq" id="WP_187149852.1">
    <property type="nucleotide sequence ID" value="NZ_LWUJ01000010.1"/>
</dbReference>
<evidence type="ECO:0000313" key="2">
    <source>
        <dbReference type="EMBL" id="OAL10617.1"/>
    </source>
</evidence>
<keyword evidence="3" id="KW-1185">Reference proteome</keyword>
<proteinExistence type="predicted"/>
<comment type="caution">
    <text evidence="2">The sequence shown here is derived from an EMBL/GenBank/DDBJ whole genome shotgun (WGS) entry which is preliminary data.</text>
</comment>
<accession>A0A1A9QDS0</accession>
<dbReference type="AlphaFoldDB" id="A0A1A9QDS0"/>
<keyword evidence="1" id="KW-0472">Membrane</keyword>
<feature type="transmembrane region" description="Helical" evidence="1">
    <location>
        <begin position="6"/>
        <end position="30"/>
    </location>
</feature>
<gene>
    <name evidence="2" type="ORF">A6V39_00935</name>
</gene>
<dbReference type="EMBL" id="LWUJ01000010">
    <property type="protein sequence ID" value="OAL10617.1"/>
    <property type="molecule type" value="Genomic_DNA"/>
</dbReference>
<reference evidence="3" key="1">
    <citation type="submission" date="2016-04" db="EMBL/GenBank/DDBJ databases">
        <authorList>
            <person name="Quiroz-Castaneda R.E."/>
            <person name="Martinez-Ocampo F."/>
        </authorList>
    </citation>
    <scope>NUCLEOTIDE SEQUENCE [LARGE SCALE GENOMIC DNA]</scope>
    <source>
        <strain evidence="3">INIFAP01</strain>
    </source>
</reference>
<dbReference type="Proteomes" id="UP000077623">
    <property type="component" value="Unassembled WGS sequence"/>
</dbReference>